<dbReference type="Gene3D" id="3.30.420.10">
    <property type="entry name" value="Ribonuclease H-like superfamily/Ribonuclease H"/>
    <property type="match status" value="1"/>
</dbReference>
<name>A0A0K2UWK9_LEPSM</name>
<dbReference type="GO" id="GO:0003676">
    <property type="term" value="F:nucleic acid binding"/>
    <property type="evidence" value="ECO:0007669"/>
    <property type="project" value="InterPro"/>
</dbReference>
<reference evidence="1" key="1">
    <citation type="submission" date="2014-05" db="EMBL/GenBank/DDBJ databases">
        <authorList>
            <person name="Chronopoulou M."/>
        </authorList>
    </citation>
    <scope>NUCLEOTIDE SEQUENCE</scope>
    <source>
        <tissue evidence="1">Whole organism</tissue>
    </source>
</reference>
<sequence length="63" mass="7255">MVTDFLVPQIEAHGLHNIWFQQDVATCHTERVTMDLLGHHFGEQLILSFCPVNWPSRSCHITP</sequence>
<dbReference type="InterPro" id="IPR036397">
    <property type="entry name" value="RNaseH_sf"/>
</dbReference>
<organism evidence="1">
    <name type="scientific">Lepeophtheirus salmonis</name>
    <name type="common">Salmon louse</name>
    <name type="synonym">Caligus salmonis</name>
    <dbReference type="NCBI Taxonomy" id="72036"/>
    <lineage>
        <taxon>Eukaryota</taxon>
        <taxon>Metazoa</taxon>
        <taxon>Ecdysozoa</taxon>
        <taxon>Arthropoda</taxon>
        <taxon>Crustacea</taxon>
        <taxon>Multicrustacea</taxon>
        <taxon>Hexanauplia</taxon>
        <taxon>Copepoda</taxon>
        <taxon>Siphonostomatoida</taxon>
        <taxon>Caligidae</taxon>
        <taxon>Lepeophtheirus</taxon>
    </lineage>
</organism>
<proteinExistence type="predicted"/>
<dbReference type="EMBL" id="HACA01024725">
    <property type="protein sequence ID" value="CDW42086.1"/>
    <property type="molecule type" value="Transcribed_RNA"/>
</dbReference>
<protein>
    <submittedName>
        <fullName evidence="1">Putative LOC100569746 [Acyrthosiphon pisum]</fullName>
    </submittedName>
</protein>
<dbReference type="AlphaFoldDB" id="A0A0K2UWK9"/>
<accession>A0A0K2UWK9</accession>
<evidence type="ECO:0000313" key="1">
    <source>
        <dbReference type="EMBL" id="CDW42086.1"/>
    </source>
</evidence>